<protein>
    <submittedName>
        <fullName evidence="1">4Fe-4S ferredoxin</fullName>
    </submittedName>
</protein>
<evidence type="ECO:0000313" key="1">
    <source>
        <dbReference type="EMBL" id="MBZ2166619.1"/>
    </source>
</evidence>
<dbReference type="Proteomes" id="UP000825933">
    <property type="component" value="Unassembled WGS sequence"/>
</dbReference>
<sequence>MKTISLALLIIEKECEDYFFGIADLSHVQNSIIEQYSALFDEYPRAISIGITLPLTKDGLMNDNKKVYNFTDRKLNNITEHISNLLEAEGYNAFPFPKSEKTKDNTFISLNLIAANQANLGQIEKNGLLTTPEVGSAVNWGTVLIDAPIKIK</sequence>
<evidence type="ECO:0000313" key="2">
    <source>
        <dbReference type="Proteomes" id="UP000825933"/>
    </source>
</evidence>
<comment type="caution">
    <text evidence="1">The sequence shown here is derived from an EMBL/GenBank/DDBJ whole genome shotgun (WGS) entry which is preliminary data.</text>
</comment>
<gene>
    <name evidence="1" type="ORF">K8N75_11275</name>
</gene>
<reference evidence="2" key="1">
    <citation type="journal article" date="2022" name="Microbiol. Resour. Announc.">
        <title>Draft Genome Sequence of a Methanogenic Archaeon from West Spitsbergen Permafrost.</title>
        <authorList>
            <person name="Trubitsyn V."/>
            <person name="Rivkina E."/>
            <person name="Shcherbakova V."/>
        </authorList>
    </citation>
    <scope>NUCLEOTIDE SEQUENCE [LARGE SCALE GENOMIC DNA]</scope>
    <source>
        <strain evidence="2">VT</strain>
    </source>
</reference>
<dbReference type="EMBL" id="JAIOUQ010000014">
    <property type="protein sequence ID" value="MBZ2166619.1"/>
    <property type="molecule type" value="Genomic_DNA"/>
</dbReference>
<organism evidence="1 2">
    <name type="scientific">Methanobacterium spitsbergense</name>
    <dbReference type="NCBI Taxonomy" id="2874285"/>
    <lineage>
        <taxon>Archaea</taxon>
        <taxon>Methanobacteriati</taxon>
        <taxon>Methanobacteriota</taxon>
        <taxon>Methanomada group</taxon>
        <taxon>Methanobacteria</taxon>
        <taxon>Methanobacteriales</taxon>
        <taxon>Methanobacteriaceae</taxon>
        <taxon>Methanobacterium</taxon>
    </lineage>
</organism>
<dbReference type="PANTHER" id="PTHR42827:SF1">
    <property type="entry name" value="IRON-SULFUR CLUSTER-BINDING PROTEIN"/>
    <property type="match status" value="1"/>
</dbReference>
<name>A0A8T5V0W0_9EURY</name>
<dbReference type="PANTHER" id="PTHR42827">
    <property type="entry name" value="IRON-SULFUR CLUSTER-BINDING PROTEIN-RELATED"/>
    <property type="match status" value="1"/>
</dbReference>
<proteinExistence type="predicted"/>
<dbReference type="AlphaFoldDB" id="A0A8T5V0W0"/>
<accession>A0A8T5V0W0</accession>
<keyword evidence="2" id="KW-1185">Reference proteome</keyword>